<organism evidence="2 3">
    <name type="scientific">Tanacetum coccineum</name>
    <dbReference type="NCBI Taxonomy" id="301880"/>
    <lineage>
        <taxon>Eukaryota</taxon>
        <taxon>Viridiplantae</taxon>
        <taxon>Streptophyta</taxon>
        <taxon>Embryophyta</taxon>
        <taxon>Tracheophyta</taxon>
        <taxon>Spermatophyta</taxon>
        <taxon>Magnoliopsida</taxon>
        <taxon>eudicotyledons</taxon>
        <taxon>Gunneridae</taxon>
        <taxon>Pentapetalae</taxon>
        <taxon>asterids</taxon>
        <taxon>campanulids</taxon>
        <taxon>Asterales</taxon>
        <taxon>Asteraceae</taxon>
        <taxon>Asteroideae</taxon>
        <taxon>Anthemideae</taxon>
        <taxon>Anthemidinae</taxon>
        <taxon>Tanacetum</taxon>
    </lineage>
</organism>
<feature type="region of interest" description="Disordered" evidence="1">
    <location>
        <begin position="1"/>
        <end position="20"/>
    </location>
</feature>
<gene>
    <name evidence="2" type="ORF">Tco_0772156</name>
</gene>
<dbReference type="EMBL" id="BQNB010011356">
    <property type="protein sequence ID" value="GJS89520.1"/>
    <property type="molecule type" value="Genomic_DNA"/>
</dbReference>
<reference evidence="2" key="1">
    <citation type="journal article" date="2022" name="Int. J. Mol. Sci.">
        <title>Draft Genome of Tanacetum Coccineum: Genomic Comparison of Closely Related Tanacetum-Family Plants.</title>
        <authorList>
            <person name="Yamashiro T."/>
            <person name="Shiraishi A."/>
            <person name="Nakayama K."/>
            <person name="Satake H."/>
        </authorList>
    </citation>
    <scope>NUCLEOTIDE SEQUENCE</scope>
</reference>
<feature type="region of interest" description="Disordered" evidence="1">
    <location>
        <begin position="88"/>
        <end position="113"/>
    </location>
</feature>
<evidence type="ECO:0000256" key="1">
    <source>
        <dbReference type="SAM" id="MobiDB-lite"/>
    </source>
</evidence>
<protein>
    <submittedName>
        <fullName evidence="2">Uncharacterized protein</fullName>
    </submittedName>
</protein>
<reference evidence="2" key="2">
    <citation type="submission" date="2022-01" db="EMBL/GenBank/DDBJ databases">
        <authorList>
            <person name="Yamashiro T."/>
            <person name="Shiraishi A."/>
            <person name="Satake H."/>
            <person name="Nakayama K."/>
        </authorList>
    </citation>
    <scope>NUCLEOTIDE SEQUENCE</scope>
</reference>
<feature type="region of interest" description="Disordered" evidence="1">
    <location>
        <begin position="31"/>
        <end position="53"/>
    </location>
</feature>
<evidence type="ECO:0000313" key="3">
    <source>
        <dbReference type="Proteomes" id="UP001151760"/>
    </source>
</evidence>
<comment type="caution">
    <text evidence="2">The sequence shown here is derived from an EMBL/GenBank/DDBJ whole genome shotgun (WGS) entry which is preliminary data.</text>
</comment>
<sequence length="149" mass="15993">MTEMYAAFHGQSSLAPSGSVTPTLALTDIQENVEGDNANTTVTKEPPSHTEGEIEEPKLAIPISSIPSTAIPLTQAQPITSIIIHPESSQATPKIDKGKGIATESDDDPSKKLVKASSIVHPDPDELVRVEFMNNGKIVYLAEQEIQDY</sequence>
<accession>A0ABQ4ZHE5</accession>
<evidence type="ECO:0000313" key="2">
    <source>
        <dbReference type="EMBL" id="GJS89520.1"/>
    </source>
</evidence>
<feature type="compositionally biased region" description="Polar residues" evidence="1">
    <location>
        <begin position="10"/>
        <end position="20"/>
    </location>
</feature>
<name>A0ABQ4ZHE5_9ASTR</name>
<keyword evidence="3" id="KW-1185">Reference proteome</keyword>
<dbReference type="Proteomes" id="UP001151760">
    <property type="component" value="Unassembled WGS sequence"/>
</dbReference>
<proteinExistence type="predicted"/>